<protein>
    <recommendedName>
        <fullName evidence="1">Exocyst complex component Sec8</fullName>
    </recommendedName>
</protein>
<keyword evidence="3" id="KW-1185">Reference proteome</keyword>
<dbReference type="PANTHER" id="PTHR14146:SF0">
    <property type="entry name" value="EXOCYST COMPLEX COMPONENT 4"/>
    <property type="match status" value="1"/>
</dbReference>
<evidence type="ECO:0000256" key="1">
    <source>
        <dbReference type="RuleBase" id="RU367079"/>
    </source>
</evidence>
<dbReference type="Proteomes" id="UP000078200">
    <property type="component" value="Unassembled WGS sequence"/>
</dbReference>
<dbReference type="GO" id="GO:0045202">
    <property type="term" value="C:synapse"/>
    <property type="evidence" value="ECO:0007669"/>
    <property type="project" value="TreeGrafter"/>
</dbReference>
<comment type="similarity">
    <text evidence="1">Belongs to the SEC8 family.</text>
</comment>
<comment type="function">
    <text evidence="1">Component of the exocyst complex involved in the docking of exocytic vesicles with fusion sites on the plasma membrane.</text>
</comment>
<sequence>MIVAPPPRNLERHEDICIPMYMLEWSLQNLSSTHVLVQCFHYLRTNSQNGRLDSFIDTKEDVLEPDRQVQILAKRLVEMDKAFSATLHARKTRYIFEALAHLAARILIQACNYLENIDQVTVQRMCRNALSLQQTLSKGLREFVHVCTN</sequence>
<dbReference type="AlphaFoldDB" id="A0A1A9UCM6"/>
<evidence type="ECO:0000313" key="3">
    <source>
        <dbReference type="Proteomes" id="UP000078200"/>
    </source>
</evidence>
<evidence type="ECO:0000313" key="2">
    <source>
        <dbReference type="EnsemblMetazoa" id="GAUT000063-PA"/>
    </source>
</evidence>
<dbReference type="EnsemblMetazoa" id="GAUT000063-RA">
    <property type="protein sequence ID" value="GAUT000063-PA"/>
    <property type="gene ID" value="GAUT000063"/>
</dbReference>
<dbReference type="InterPro" id="IPR039682">
    <property type="entry name" value="Sec8/EXOC4"/>
</dbReference>
<dbReference type="VEuPathDB" id="VectorBase:GAUT000063"/>
<dbReference type="GO" id="GO:0015031">
    <property type="term" value="P:protein transport"/>
    <property type="evidence" value="ECO:0007669"/>
    <property type="project" value="UniProtKB-KW"/>
</dbReference>
<proteinExistence type="inferred from homology"/>
<keyword evidence="1" id="KW-0813">Transport</keyword>
<dbReference type="GO" id="GO:0007268">
    <property type="term" value="P:chemical synaptic transmission"/>
    <property type="evidence" value="ECO:0007669"/>
    <property type="project" value="TreeGrafter"/>
</dbReference>
<dbReference type="GO" id="GO:0006612">
    <property type="term" value="P:protein targeting to membrane"/>
    <property type="evidence" value="ECO:0007669"/>
    <property type="project" value="UniProtKB-UniRule"/>
</dbReference>
<reference evidence="2" key="1">
    <citation type="submission" date="2020-05" db="UniProtKB">
        <authorList>
            <consortium name="EnsemblMetazoa"/>
        </authorList>
    </citation>
    <scope>IDENTIFICATION</scope>
    <source>
        <strain evidence="2">TTRI</strain>
    </source>
</reference>
<dbReference type="STRING" id="7395.A0A1A9UCM6"/>
<name>A0A1A9UCM6_GLOAU</name>
<dbReference type="GO" id="GO:0006893">
    <property type="term" value="P:Golgi to plasma membrane transport"/>
    <property type="evidence" value="ECO:0007669"/>
    <property type="project" value="TreeGrafter"/>
</dbReference>
<organism evidence="2 3">
    <name type="scientific">Glossina austeni</name>
    <name type="common">Savannah tsetse fly</name>
    <dbReference type="NCBI Taxonomy" id="7395"/>
    <lineage>
        <taxon>Eukaryota</taxon>
        <taxon>Metazoa</taxon>
        <taxon>Ecdysozoa</taxon>
        <taxon>Arthropoda</taxon>
        <taxon>Hexapoda</taxon>
        <taxon>Insecta</taxon>
        <taxon>Pterygota</taxon>
        <taxon>Neoptera</taxon>
        <taxon>Endopterygota</taxon>
        <taxon>Diptera</taxon>
        <taxon>Brachycera</taxon>
        <taxon>Muscomorpha</taxon>
        <taxon>Hippoboscoidea</taxon>
        <taxon>Glossinidae</taxon>
        <taxon>Glossina</taxon>
    </lineage>
</organism>
<keyword evidence="1" id="KW-0653">Protein transport</keyword>
<dbReference type="GO" id="GO:0032584">
    <property type="term" value="C:growth cone membrane"/>
    <property type="evidence" value="ECO:0007669"/>
    <property type="project" value="TreeGrafter"/>
</dbReference>
<keyword evidence="1" id="KW-0268">Exocytosis</keyword>
<dbReference type="PANTHER" id="PTHR14146">
    <property type="entry name" value="EXOCYST COMPLEX COMPONENT 4"/>
    <property type="match status" value="1"/>
</dbReference>
<dbReference type="GO" id="GO:0000145">
    <property type="term" value="C:exocyst"/>
    <property type="evidence" value="ECO:0007669"/>
    <property type="project" value="UniProtKB-UniRule"/>
</dbReference>
<accession>A0A1A9UCM6</accession>
<dbReference type="GO" id="GO:0090522">
    <property type="term" value="P:vesicle tethering involved in exocytosis"/>
    <property type="evidence" value="ECO:0007669"/>
    <property type="project" value="UniProtKB-UniRule"/>
</dbReference>